<dbReference type="Proteomes" id="UP000198688">
    <property type="component" value="Chromosome I"/>
</dbReference>
<dbReference type="PRINTS" id="PR00420">
    <property type="entry name" value="RNGMNOXGNASE"/>
</dbReference>
<evidence type="ECO:0000256" key="1">
    <source>
        <dbReference type="ARBA" id="ARBA00001974"/>
    </source>
</evidence>
<evidence type="ECO:0000313" key="5">
    <source>
        <dbReference type="EMBL" id="SDT63998.1"/>
    </source>
</evidence>
<reference evidence="5 6" key="1">
    <citation type="submission" date="2016-10" db="EMBL/GenBank/DDBJ databases">
        <authorList>
            <person name="de Groot N.N."/>
        </authorList>
    </citation>
    <scope>NUCLEOTIDE SEQUENCE [LARGE SCALE GENOMIC DNA]</scope>
    <source>
        <strain evidence="5 6">DSM 43941</strain>
    </source>
</reference>
<dbReference type="InterPro" id="IPR036188">
    <property type="entry name" value="FAD/NAD-bd_sf"/>
</dbReference>
<dbReference type="STRING" id="113562.SAMN04489716_5097"/>
<protein>
    <submittedName>
        <fullName evidence="5">2-polyprenyl-6-methoxyphenol hydroxylase</fullName>
    </submittedName>
</protein>
<comment type="cofactor">
    <cofactor evidence="1">
        <name>FAD</name>
        <dbReference type="ChEBI" id="CHEBI:57692"/>
    </cofactor>
</comment>
<dbReference type="GO" id="GO:0071949">
    <property type="term" value="F:FAD binding"/>
    <property type="evidence" value="ECO:0007669"/>
    <property type="project" value="InterPro"/>
</dbReference>
<dbReference type="EMBL" id="LT629758">
    <property type="protein sequence ID" value="SDT63998.1"/>
    <property type="molecule type" value="Genomic_DNA"/>
</dbReference>
<keyword evidence="2" id="KW-0285">Flavoprotein</keyword>
<dbReference type="InterPro" id="IPR050641">
    <property type="entry name" value="RIFMO-like"/>
</dbReference>
<evidence type="ECO:0000256" key="3">
    <source>
        <dbReference type="ARBA" id="ARBA00022827"/>
    </source>
</evidence>
<accession>A0A1H2C0F7</accession>
<dbReference type="InterPro" id="IPR002938">
    <property type="entry name" value="FAD-bd"/>
</dbReference>
<evidence type="ECO:0000313" key="6">
    <source>
        <dbReference type="Proteomes" id="UP000198688"/>
    </source>
</evidence>
<dbReference type="Gene3D" id="3.50.50.60">
    <property type="entry name" value="FAD/NAD(P)-binding domain"/>
    <property type="match status" value="1"/>
</dbReference>
<proteinExistence type="predicted"/>
<gene>
    <name evidence="5" type="ORF">SAMN04489716_5097</name>
</gene>
<dbReference type="PANTHER" id="PTHR43004:SF19">
    <property type="entry name" value="BINDING MONOOXYGENASE, PUTATIVE (JCVI)-RELATED"/>
    <property type="match status" value="1"/>
</dbReference>
<dbReference type="Gene3D" id="3.30.70.2450">
    <property type="match status" value="1"/>
</dbReference>
<dbReference type="AlphaFoldDB" id="A0A1H2C0F7"/>
<dbReference type="RefSeq" id="WP_092546923.1">
    <property type="nucleotide sequence ID" value="NZ_BOMJ01000017.1"/>
</dbReference>
<sequence length="452" mass="48956">MFSESKFTVIAGAGPTGLTLARQLTRHGVPFRIVEKSPHPFEGSRGKGLQPRTLEILDDLGLLDRFQEAGGDYPPMLAHLPGGGTHEFRLDEQHAPTPSVPYPNMLMVPQWRTSELLADGVPVEFGVGVGDFTQNSDGVQVTLDTGEIVDARYLVGADGGRSTIRKILGIPFEGETHEEERMIIADVLLTGLERGHWHVWPELSLTLCPLPGTDRHQLTAPPSTTSLEDLVAAADPAITLTEIGWRSEYRANMRMASRFRDGHVFLAGDAAHVHSPAGGQGLNTGVQDAYNLGWKIATGDSALLDTYEEERLPVAAAVLGITTHLHQRHVDGAADALRRDDPALRQLSLDYRGTTLAAEHRPAPGTVRAGDRAPDGPGRIFDLLRGPHPTVLAFHWPSALPDFGVPSHNATAASTTYDVTGPTLLLIRPDNYIGCATHDPADITTYLERITR</sequence>
<keyword evidence="6" id="KW-1185">Reference proteome</keyword>
<feature type="domain" description="FAD-binding" evidence="4">
    <location>
        <begin position="9"/>
        <end position="319"/>
    </location>
</feature>
<dbReference type="OrthoDB" id="3647401at2"/>
<dbReference type="GO" id="GO:0016709">
    <property type="term" value="F:oxidoreductase activity, acting on paired donors, with incorporation or reduction of molecular oxygen, NAD(P)H as one donor, and incorporation of one atom of oxygen"/>
    <property type="evidence" value="ECO:0007669"/>
    <property type="project" value="UniProtKB-ARBA"/>
</dbReference>
<keyword evidence="3" id="KW-0274">FAD</keyword>
<dbReference type="Gene3D" id="3.40.30.120">
    <property type="match status" value="1"/>
</dbReference>
<evidence type="ECO:0000256" key="2">
    <source>
        <dbReference type="ARBA" id="ARBA00022630"/>
    </source>
</evidence>
<dbReference type="SUPFAM" id="SSF51905">
    <property type="entry name" value="FAD/NAD(P)-binding domain"/>
    <property type="match status" value="1"/>
</dbReference>
<evidence type="ECO:0000259" key="4">
    <source>
        <dbReference type="Pfam" id="PF01494"/>
    </source>
</evidence>
<dbReference type="NCBIfam" id="NF004832">
    <property type="entry name" value="PRK06184.1"/>
    <property type="match status" value="1"/>
</dbReference>
<organism evidence="5 6">
    <name type="scientific">Actinoplanes derwentensis</name>
    <dbReference type="NCBI Taxonomy" id="113562"/>
    <lineage>
        <taxon>Bacteria</taxon>
        <taxon>Bacillati</taxon>
        <taxon>Actinomycetota</taxon>
        <taxon>Actinomycetes</taxon>
        <taxon>Micromonosporales</taxon>
        <taxon>Micromonosporaceae</taxon>
        <taxon>Actinoplanes</taxon>
    </lineage>
</organism>
<name>A0A1H2C0F7_9ACTN</name>
<dbReference type="Pfam" id="PF01494">
    <property type="entry name" value="FAD_binding_3"/>
    <property type="match status" value="1"/>
</dbReference>
<dbReference type="PANTHER" id="PTHR43004">
    <property type="entry name" value="TRK SYSTEM POTASSIUM UPTAKE PROTEIN"/>
    <property type="match status" value="1"/>
</dbReference>